<keyword evidence="3" id="KW-1185">Reference proteome</keyword>
<evidence type="ECO:0000256" key="1">
    <source>
        <dbReference type="SAM" id="MobiDB-lite"/>
    </source>
</evidence>
<dbReference type="GeneID" id="100208662"/>
<dbReference type="SMART" id="SM00324">
    <property type="entry name" value="RhoGAP"/>
    <property type="match status" value="1"/>
</dbReference>
<sequence>MKDIFSVDFRDSIRKVVRQELKEKFSIKTSKDKPSKLRELDTIKCSGIFGNALTHVPSRNIKDDVHFSIPLFLIESFQYLSKHLKVEGIFRKSGSVGRQKILREILEKEGSCCSCDFVQVHDIAALIKSFFRELPDPLLTCRLTPSFVKCVSLNNASDSISAATLCCLLLPDVHLRVLKYFTQFITEVANHSLESKMTLTNLAIIFAPNLTASVEKHSEKSMKDITQVVDLLFKNSHLIGMVPDALFNKAITLNNEGGFCSSSADELDENNCDIRGRTLYKSTKKRERSKSIKGFIRRNFKQNENSPAKHLRSNSQKVSSAGPIKAGSLKKRNSADDISVNSKSNLQSLTKSSGKSVKRRSSCKGGMSPVRKSPRLSKKAYEVIEISAPTFKSMSNQVAATPRRHLLPVQPEQTTKNERVRDNATVLPSKFDLSQVKSKEIRRPAPAVSSLARSKSSISGVTLHQHHEVRDAPRLLPQPKLSRSTQKPHVRVSRRTSSLEKRREKYARPRRQLPKTPDLTSSKSSIARVGCNIALVASETVMDLSGTSSLSSESSSAPLSAKYSPINKSDTDLTKKTNDRWSLTPVIRTIRRSISTDNKKPATPYSITPHVRVRRPVVDFI</sequence>
<feature type="region of interest" description="Disordered" evidence="1">
    <location>
        <begin position="283"/>
        <end position="375"/>
    </location>
</feature>
<feature type="region of interest" description="Disordered" evidence="1">
    <location>
        <begin position="444"/>
        <end position="522"/>
    </location>
</feature>
<feature type="compositionally biased region" description="Polar residues" evidence="1">
    <location>
        <begin position="451"/>
        <end position="462"/>
    </location>
</feature>
<feature type="compositionally biased region" description="Basic and acidic residues" evidence="1">
    <location>
        <begin position="497"/>
        <end position="507"/>
    </location>
</feature>
<gene>
    <name evidence="4" type="primary">LOC100208662</name>
</gene>
<dbReference type="PROSITE" id="PS50238">
    <property type="entry name" value="RHOGAP"/>
    <property type="match status" value="1"/>
</dbReference>
<dbReference type="Gene3D" id="1.10.555.10">
    <property type="entry name" value="Rho GTPase activation protein"/>
    <property type="match status" value="1"/>
</dbReference>
<dbReference type="Pfam" id="PF00620">
    <property type="entry name" value="RhoGAP"/>
    <property type="match status" value="1"/>
</dbReference>
<organism evidence="3 4">
    <name type="scientific">Hydra vulgaris</name>
    <name type="common">Hydra</name>
    <name type="synonym">Hydra attenuata</name>
    <dbReference type="NCBI Taxonomy" id="6087"/>
    <lineage>
        <taxon>Eukaryota</taxon>
        <taxon>Metazoa</taxon>
        <taxon>Cnidaria</taxon>
        <taxon>Hydrozoa</taxon>
        <taxon>Hydroidolina</taxon>
        <taxon>Anthoathecata</taxon>
        <taxon>Aplanulata</taxon>
        <taxon>Hydridae</taxon>
        <taxon>Hydra</taxon>
    </lineage>
</organism>
<evidence type="ECO:0000259" key="2">
    <source>
        <dbReference type="PROSITE" id="PS50238"/>
    </source>
</evidence>
<accession>A0ABM4C3H6</accession>
<evidence type="ECO:0000313" key="3">
    <source>
        <dbReference type="Proteomes" id="UP001652625"/>
    </source>
</evidence>
<dbReference type="Proteomes" id="UP001652625">
    <property type="component" value="Chromosome 06"/>
</dbReference>
<evidence type="ECO:0000313" key="4">
    <source>
        <dbReference type="RefSeq" id="XP_065656115.1"/>
    </source>
</evidence>
<dbReference type="PANTHER" id="PTHR15670">
    <property type="entry name" value="RHO GTPASE ACTIVATING PROTEIN 11A"/>
    <property type="match status" value="1"/>
</dbReference>
<dbReference type="SUPFAM" id="SSF48350">
    <property type="entry name" value="GTPase activation domain, GAP"/>
    <property type="match status" value="1"/>
</dbReference>
<reference evidence="4" key="1">
    <citation type="submission" date="2025-08" db="UniProtKB">
        <authorList>
            <consortium name="RefSeq"/>
        </authorList>
    </citation>
    <scope>IDENTIFICATION</scope>
</reference>
<feature type="compositionally biased region" description="Polar residues" evidence="1">
    <location>
        <begin position="339"/>
        <end position="350"/>
    </location>
</feature>
<dbReference type="InterPro" id="IPR042869">
    <property type="entry name" value="ARHGAP11A/B"/>
</dbReference>
<proteinExistence type="predicted"/>
<protein>
    <submittedName>
        <fullName evidence="4">Rho GTPase-activating protein 11A isoform X1</fullName>
    </submittedName>
</protein>
<dbReference type="InterPro" id="IPR000198">
    <property type="entry name" value="RhoGAP_dom"/>
</dbReference>
<feature type="domain" description="Rho-GAP" evidence="2">
    <location>
        <begin position="51"/>
        <end position="240"/>
    </location>
</feature>
<dbReference type="RefSeq" id="XP_065656115.1">
    <property type="nucleotide sequence ID" value="XM_065800043.1"/>
</dbReference>
<name>A0ABM4C3H6_HYDVU</name>
<dbReference type="PANTHER" id="PTHR15670:SF4">
    <property type="entry name" value="RHO GTPASE-ACTIVATING PROTEIN 11A"/>
    <property type="match status" value="1"/>
</dbReference>
<dbReference type="InterPro" id="IPR008936">
    <property type="entry name" value="Rho_GTPase_activation_prot"/>
</dbReference>